<organism evidence="1">
    <name type="scientific">bioreactor metagenome</name>
    <dbReference type="NCBI Taxonomy" id="1076179"/>
    <lineage>
        <taxon>unclassified sequences</taxon>
        <taxon>metagenomes</taxon>
        <taxon>ecological metagenomes</taxon>
    </lineage>
</organism>
<comment type="caution">
    <text evidence="1">The sequence shown here is derived from an EMBL/GenBank/DDBJ whole genome shotgun (WGS) entry which is preliminary data.</text>
</comment>
<accession>A0A645CFD0</accession>
<dbReference type="InterPro" id="IPR027417">
    <property type="entry name" value="P-loop_NTPase"/>
</dbReference>
<protein>
    <submittedName>
        <fullName evidence="1">Uncharacterized protein</fullName>
    </submittedName>
</protein>
<evidence type="ECO:0000313" key="1">
    <source>
        <dbReference type="EMBL" id="MPM75608.1"/>
    </source>
</evidence>
<gene>
    <name evidence="1" type="ORF">SDC9_122602</name>
</gene>
<sequence length="201" mass="22235">MTFILAVSDITAVLPTVLSRCFRLKTEAVEIKTMTALLREKYPEKSADELEKIALLSGGSVGSALKLAEDEEFAALRKRAEDFTEKCTRGAGLAELFDTFGDNSDKNGVLTLMAMLKLSFRDVIVSRFSGMTGFTPMFWSDTERLYSLCGIPDEKYLLKLFSKLEELLTPSNKNVNVSIAVTAFILCAAGFDSDIASREYH</sequence>
<dbReference type="AlphaFoldDB" id="A0A645CFD0"/>
<dbReference type="SUPFAM" id="SSF52540">
    <property type="entry name" value="P-loop containing nucleoside triphosphate hydrolases"/>
    <property type="match status" value="1"/>
</dbReference>
<reference evidence="1" key="1">
    <citation type="submission" date="2019-08" db="EMBL/GenBank/DDBJ databases">
        <authorList>
            <person name="Kucharzyk K."/>
            <person name="Murdoch R.W."/>
            <person name="Higgins S."/>
            <person name="Loffler F."/>
        </authorList>
    </citation>
    <scope>NUCLEOTIDE SEQUENCE</scope>
</reference>
<name>A0A645CFD0_9ZZZZ</name>
<proteinExistence type="predicted"/>
<dbReference type="EMBL" id="VSSQ01026740">
    <property type="protein sequence ID" value="MPM75608.1"/>
    <property type="molecule type" value="Genomic_DNA"/>
</dbReference>